<dbReference type="PANTHER" id="PTHR37781">
    <property type="entry name" value="TFIIH COMPLEX SUBUNIT"/>
    <property type="match status" value="1"/>
</dbReference>
<keyword evidence="3" id="KW-1185">Reference proteome</keyword>
<sequence>MSTVPTPNTPSADAANDHDINDISEDEILQLDLNPDLDDTDDVKMEEDNEDAANGNSLKRTFIDDQIDNAGFDDMEDFQPVVDLKSPFESYSDLQQAPQKSAENGHHTHQARRLSLSQQSKFVAYIDNELLQIQRKFVQSRGLNVSHGYNNLSEVLHDFKKLVDFIWYSIDGISNTDSLLQEDLDDSEIYKRFEGSQSTNFGQSYYLIRIADDLLDFLDKFPLTDEEENGDLEKNTENADAASSNEPNLKTAGSNESRVPGTKEDVETTTPAPLRKLFKMLSILDNIFARLIDGKVPGNFKLSGTEIVRLIGIAERTRILLPQLMEKNDIHGYHYEISRVYLETLERGT</sequence>
<feature type="compositionally biased region" description="Polar residues" evidence="1">
    <location>
        <begin position="1"/>
        <end position="11"/>
    </location>
</feature>
<organism evidence="2 3">
    <name type="scientific">Kluyveromyces marxianus</name>
    <name type="common">Yeast</name>
    <name type="synonym">Candida kefyr</name>
    <dbReference type="NCBI Taxonomy" id="4911"/>
    <lineage>
        <taxon>Eukaryota</taxon>
        <taxon>Fungi</taxon>
        <taxon>Dikarya</taxon>
        <taxon>Ascomycota</taxon>
        <taxon>Saccharomycotina</taxon>
        <taxon>Saccharomycetes</taxon>
        <taxon>Saccharomycetales</taxon>
        <taxon>Saccharomycetaceae</taxon>
        <taxon>Kluyveromyces</taxon>
    </lineage>
</organism>
<evidence type="ECO:0000256" key="1">
    <source>
        <dbReference type="SAM" id="MobiDB-lite"/>
    </source>
</evidence>
<feature type="compositionally biased region" description="Acidic residues" evidence="1">
    <location>
        <begin position="22"/>
        <end position="51"/>
    </location>
</feature>
<dbReference type="Proteomes" id="UP000422736">
    <property type="component" value="Chromosome 8"/>
</dbReference>
<dbReference type="Pfam" id="PF17110">
    <property type="entry name" value="TFB6"/>
    <property type="match status" value="1"/>
</dbReference>
<reference evidence="2 3" key="1">
    <citation type="submission" date="2016-03" db="EMBL/GenBank/DDBJ databases">
        <title>How can Kluyveromyces marxianus grow so fast - potential evolutionary course in Saccharomyces Complex revealed by comparative genomics.</title>
        <authorList>
            <person name="Mo W."/>
            <person name="Lu W."/>
            <person name="Yang X."/>
            <person name="Qi J."/>
            <person name="Lv H."/>
        </authorList>
    </citation>
    <scope>NUCLEOTIDE SEQUENCE [LARGE SCALE GENOMIC DNA]</scope>
    <source>
        <strain evidence="2 3">FIM1</strain>
    </source>
</reference>
<dbReference type="PANTHER" id="PTHR37781:SF1">
    <property type="entry name" value="ADR380WP"/>
    <property type="match status" value="1"/>
</dbReference>
<dbReference type="InterPro" id="IPR031349">
    <property type="entry name" value="Tfb6"/>
</dbReference>
<feature type="region of interest" description="Disordered" evidence="1">
    <location>
        <begin position="1"/>
        <end position="60"/>
    </location>
</feature>
<proteinExistence type="predicted"/>
<protein>
    <submittedName>
        <fullName evidence="2">YOR352W</fullName>
    </submittedName>
</protein>
<dbReference type="EMBL" id="CP015060">
    <property type="protein sequence ID" value="QGN17812.1"/>
    <property type="molecule type" value="Genomic_DNA"/>
</dbReference>
<feature type="region of interest" description="Disordered" evidence="1">
    <location>
        <begin position="92"/>
        <end position="111"/>
    </location>
</feature>
<feature type="compositionally biased region" description="Polar residues" evidence="1">
    <location>
        <begin position="241"/>
        <end position="257"/>
    </location>
</feature>
<evidence type="ECO:0000313" key="3">
    <source>
        <dbReference type="Proteomes" id="UP000422736"/>
    </source>
</evidence>
<feature type="compositionally biased region" description="Polar residues" evidence="1">
    <location>
        <begin position="92"/>
        <end position="102"/>
    </location>
</feature>
<name>A0ABX6F363_KLUMA</name>
<gene>
    <name evidence="2" type="primary">TFB6</name>
    <name evidence="2" type="ORF">FIM1_5021</name>
</gene>
<feature type="region of interest" description="Disordered" evidence="1">
    <location>
        <begin position="226"/>
        <end position="268"/>
    </location>
</feature>
<evidence type="ECO:0000313" key="2">
    <source>
        <dbReference type="EMBL" id="QGN17812.1"/>
    </source>
</evidence>
<accession>A0ABX6F363</accession>